<keyword evidence="2" id="KW-1185">Reference proteome</keyword>
<evidence type="ECO:0000313" key="1">
    <source>
        <dbReference type="EMBL" id="MBD8040755.1"/>
    </source>
</evidence>
<protein>
    <submittedName>
        <fullName evidence="1">Uncharacterized protein</fullName>
    </submittedName>
</protein>
<accession>A0ABR8Y965</accession>
<reference evidence="1 2" key="1">
    <citation type="submission" date="2020-08" db="EMBL/GenBank/DDBJ databases">
        <title>A Genomic Blueprint of the Chicken Gut Microbiome.</title>
        <authorList>
            <person name="Gilroy R."/>
            <person name="Ravi A."/>
            <person name="Getino M."/>
            <person name="Pursley I."/>
            <person name="Horton D.L."/>
            <person name="Alikhan N.-F."/>
            <person name="Baker D."/>
            <person name="Gharbi K."/>
            <person name="Hall N."/>
            <person name="Watson M."/>
            <person name="Adriaenssens E.M."/>
            <person name="Foster-Nyarko E."/>
            <person name="Jarju S."/>
            <person name="Secka A."/>
            <person name="Antonio M."/>
            <person name="Oren A."/>
            <person name="Chaudhuri R."/>
            <person name="La Ragione R.M."/>
            <person name="Hildebrand F."/>
            <person name="Pallen M.J."/>
        </authorList>
    </citation>
    <scope>NUCLEOTIDE SEQUENCE [LARGE SCALE GENOMIC DNA]</scope>
    <source>
        <strain evidence="1 2">Sa1CVN1</strain>
    </source>
</reference>
<dbReference type="RefSeq" id="WP_191764173.1">
    <property type="nucleotide sequence ID" value="NZ_JACSPP010000028.1"/>
</dbReference>
<comment type="caution">
    <text evidence="1">The sequence shown here is derived from an EMBL/GenBank/DDBJ whole genome shotgun (WGS) entry which is preliminary data.</text>
</comment>
<dbReference type="EMBL" id="JACSPP010000028">
    <property type="protein sequence ID" value="MBD8040755.1"/>
    <property type="molecule type" value="Genomic_DNA"/>
</dbReference>
<organism evidence="1 2">
    <name type="scientific">Phocaeicola intestinalis</name>
    <dbReference type="NCBI Taxonomy" id="2762212"/>
    <lineage>
        <taxon>Bacteria</taxon>
        <taxon>Pseudomonadati</taxon>
        <taxon>Bacteroidota</taxon>
        <taxon>Bacteroidia</taxon>
        <taxon>Bacteroidales</taxon>
        <taxon>Bacteroidaceae</taxon>
        <taxon>Phocaeicola</taxon>
    </lineage>
</organism>
<dbReference type="Proteomes" id="UP000620874">
    <property type="component" value="Unassembled WGS sequence"/>
</dbReference>
<evidence type="ECO:0000313" key="2">
    <source>
        <dbReference type="Proteomes" id="UP000620874"/>
    </source>
</evidence>
<gene>
    <name evidence="1" type="ORF">H9625_09980</name>
</gene>
<sequence>MKTDDIVLSGSDEHTLEFLHTQGFIHLIKGAEEGKLLLPCSLRALACMRLIKVVNEISDKNYDVFIKPENGDIKVVIRNLENDTIPFKSPNGTNWSKVGYVLAINMAYILIGSHPYKGRKWFEAPLITRNIEENLFINNPEFILATDSKAPNAPHEVVQSHVKLLYNSLTPWLRERFKSAFNISIGEVWFSADGKNDELINMYNHLWEIVCTSVAKDRKSISIKINGYPYFISSGKKIVTPDILNVIAHCEEYKNKLIIVNDTSMKWRIECVNKRLSYHGKQYLEPNKKIYAEIVDEILSEENNIKLKYNNI</sequence>
<proteinExistence type="predicted"/>
<name>A0ABR8Y965_9BACT</name>